<dbReference type="AlphaFoldDB" id="A0A3B0RK19"/>
<sequence length="223" mass="24354">MSNSTITKNVKKAAGALLCAAFLGAAPTTTVAQTVALKNFEATKSAVFTPVYGKALSPIGYVNFCALNSNECKNLGGTTRQVVLTEKNWKVLHEVNKYVNKTVAPITDQDLYDVPEFWTYPTGAGDCEDYVLQKKRYLEGLGFPAEILLITVVLDENGGGHAVLTVRTDRGDIALDNRRDDIRTWDKTGYTYIKRQAQSNPNQWVSLTNRGISVALTTAAGKD</sequence>
<evidence type="ECO:0000313" key="1">
    <source>
        <dbReference type="EMBL" id="VAV88598.1"/>
    </source>
</evidence>
<gene>
    <name evidence="1" type="ORF">MNBD_ALPHA08-2170</name>
</gene>
<dbReference type="Pfam" id="PF06035">
    <property type="entry name" value="Peptidase_C93"/>
    <property type="match status" value="1"/>
</dbReference>
<dbReference type="InterPro" id="IPR010319">
    <property type="entry name" value="Transglutaminase-like_Cys_pept"/>
</dbReference>
<accession>A0A3B0RK19</accession>
<organism evidence="1">
    <name type="scientific">hydrothermal vent metagenome</name>
    <dbReference type="NCBI Taxonomy" id="652676"/>
    <lineage>
        <taxon>unclassified sequences</taxon>
        <taxon>metagenomes</taxon>
        <taxon>ecological metagenomes</taxon>
    </lineage>
</organism>
<dbReference type="EMBL" id="UOEC01000048">
    <property type="protein sequence ID" value="VAV88598.1"/>
    <property type="molecule type" value="Genomic_DNA"/>
</dbReference>
<dbReference type="PANTHER" id="PTHR39327:SF1">
    <property type="entry name" value="BLR5470 PROTEIN"/>
    <property type="match status" value="1"/>
</dbReference>
<dbReference type="Gene3D" id="3.10.620.30">
    <property type="match status" value="1"/>
</dbReference>
<evidence type="ECO:0008006" key="2">
    <source>
        <dbReference type="Google" id="ProtNLM"/>
    </source>
</evidence>
<dbReference type="PANTHER" id="PTHR39327">
    <property type="match status" value="1"/>
</dbReference>
<reference evidence="1" key="1">
    <citation type="submission" date="2018-06" db="EMBL/GenBank/DDBJ databases">
        <authorList>
            <person name="Zhirakovskaya E."/>
        </authorList>
    </citation>
    <scope>NUCLEOTIDE SEQUENCE</scope>
</reference>
<name>A0A3B0RK19_9ZZZZ</name>
<proteinExistence type="predicted"/>
<protein>
    <recommendedName>
        <fullName evidence="2">Transglutaminase</fullName>
    </recommendedName>
</protein>